<proteinExistence type="predicted"/>
<accession>A0A1F5NSE2</accession>
<reference evidence="2 3" key="1">
    <citation type="journal article" date="2016" name="Nat. Commun.">
        <title>Thousands of microbial genomes shed light on interconnected biogeochemical processes in an aquifer system.</title>
        <authorList>
            <person name="Anantharaman K."/>
            <person name="Brown C.T."/>
            <person name="Hug L.A."/>
            <person name="Sharon I."/>
            <person name="Castelle C.J."/>
            <person name="Probst A.J."/>
            <person name="Thomas B.C."/>
            <person name="Singh A."/>
            <person name="Wilkins M.J."/>
            <person name="Karaoz U."/>
            <person name="Brodie E.L."/>
            <person name="Williams K.H."/>
            <person name="Hubbard S.S."/>
            <person name="Banfield J.F."/>
        </authorList>
    </citation>
    <scope>NUCLEOTIDE SEQUENCE [LARGE SCALE GENOMIC DNA]</scope>
</reference>
<evidence type="ECO:0000313" key="3">
    <source>
        <dbReference type="Proteomes" id="UP000176233"/>
    </source>
</evidence>
<comment type="caution">
    <text evidence="2">The sequence shown here is derived from an EMBL/GenBank/DDBJ whole genome shotgun (WGS) entry which is preliminary data.</text>
</comment>
<gene>
    <name evidence="2" type="ORF">A2660_02115</name>
</gene>
<name>A0A1F5NSE2_9BACT</name>
<sequence>MVALAAISIIVWYFLSGTDITPNDPTSESVVLVIKGPDTLTSGNEAEFHVVYRNGENADLIAVSLELLYPSGFTFKSSTPVATSSSGRVFNLPIVKQGEGSEIIIRGKLSGSTSEDKEVKAILHYKFSNFNSQFSINESFHTTILPPNLTMDISGPVDVVNGQDMVFTVSFTNVSAQDFENLAVTLSYPAGFSFTSGTPPPSKNSNYWKIDKLRSNDSFNIDVTASFTGDAGLEKLVTANLAQIINNVSAPQMTATATFKVIPSSLILTMTSNRKDTVNLGETINYNLEYLNQGRIGLNNLVIVVNLSGPSLDLTRISAQNAIINGQTITWKAATLSNLTILSPNEKGQVSFIIPVKGNLSTNLKNQTIKATASIASDEISKATKANDVELKLASKFDLSVTGEYVSGAVPMQVGKSTTFAITFLVTNLSNDLSGAQVEASLPLPASAWNNIVVPDAEKSRLKFNPSSGKIIWNIGDLAAFVGKFTPALKVTFQLVVAPSEADRSREVNLLINVQAAGTDTFINQILLTDKIQTVSTRSIDDDVLNTKGTTVQ</sequence>
<dbReference type="EMBL" id="MFEJ01000006">
    <property type="protein sequence ID" value="OGE80591.1"/>
    <property type="molecule type" value="Genomic_DNA"/>
</dbReference>
<evidence type="ECO:0000313" key="2">
    <source>
        <dbReference type="EMBL" id="OGE80591.1"/>
    </source>
</evidence>
<protein>
    <recommendedName>
        <fullName evidence="1">DUF11 domain-containing protein</fullName>
    </recommendedName>
</protein>
<dbReference type="AlphaFoldDB" id="A0A1F5NSE2"/>
<dbReference type="Proteomes" id="UP000176233">
    <property type="component" value="Unassembled WGS sequence"/>
</dbReference>
<dbReference type="InterPro" id="IPR001434">
    <property type="entry name" value="OmcB-like_DUF11"/>
</dbReference>
<organism evidence="2 3">
    <name type="scientific">Candidatus Doudnabacteria bacterium RIFCSPHIGHO2_01_FULL_45_18</name>
    <dbReference type="NCBI Taxonomy" id="1817823"/>
    <lineage>
        <taxon>Bacteria</taxon>
        <taxon>Candidatus Doudnaibacteriota</taxon>
    </lineage>
</organism>
<evidence type="ECO:0000259" key="1">
    <source>
        <dbReference type="Pfam" id="PF01345"/>
    </source>
</evidence>
<dbReference type="Pfam" id="PF01345">
    <property type="entry name" value="DUF11"/>
    <property type="match status" value="1"/>
</dbReference>
<feature type="domain" description="DUF11" evidence="1">
    <location>
        <begin position="159"/>
        <end position="233"/>
    </location>
</feature>